<dbReference type="Proteomes" id="UP001203342">
    <property type="component" value="Unassembled WGS sequence"/>
</dbReference>
<dbReference type="RefSeq" id="WP_250580818.1">
    <property type="nucleotide sequence ID" value="NZ_JAMLJN010000003.1"/>
</dbReference>
<dbReference type="SUPFAM" id="SSF49265">
    <property type="entry name" value="Fibronectin type III"/>
    <property type="match status" value="1"/>
</dbReference>
<evidence type="ECO:0000313" key="2">
    <source>
        <dbReference type="EMBL" id="MCL9769724.1"/>
    </source>
</evidence>
<proteinExistence type="predicted"/>
<name>A0ABT0TFH4_9FLAO</name>
<comment type="caution">
    <text evidence="2">The sequence shown here is derived from an EMBL/GenBank/DDBJ whole genome shotgun (WGS) entry which is preliminary data.</text>
</comment>
<protein>
    <recommendedName>
        <fullName evidence="1">Fibronectin type-III domain-containing protein</fullName>
    </recommendedName>
</protein>
<dbReference type="EMBL" id="JAMLJN010000003">
    <property type="protein sequence ID" value="MCL9769724.1"/>
    <property type="molecule type" value="Genomic_DNA"/>
</dbReference>
<dbReference type="InterPro" id="IPR003961">
    <property type="entry name" value="FN3_dom"/>
</dbReference>
<evidence type="ECO:0000313" key="3">
    <source>
        <dbReference type="Proteomes" id="UP001203342"/>
    </source>
</evidence>
<organism evidence="2 3">
    <name type="scientific">Flavobacterium fragile</name>
    <dbReference type="NCBI Taxonomy" id="2949085"/>
    <lineage>
        <taxon>Bacteria</taxon>
        <taxon>Pseudomonadati</taxon>
        <taxon>Bacteroidota</taxon>
        <taxon>Flavobacteriia</taxon>
        <taxon>Flavobacteriales</taxon>
        <taxon>Flavobacteriaceae</taxon>
        <taxon>Flavobacterium</taxon>
    </lineage>
</organism>
<sequence length="1770" mass="188949">MNLKMFVSFSQRRLVFSILTLFLTFLFVNKAHAQYSGTGTFTKIASTAELTDGYYVITNASSTRAMSNVQGIDGSNQPVLLTQAINPLSGVIQNPSNAIVWRIETNASGKTIYSESSARYLNYTGTSWGVNLTPSITNNFQRWTIAYSVTEVVIRNLGDNTNRLTYFDSATPDFSYYDNGGEENLQLYKMNPLANPATNITSNSFTANWQPTLGATSYRLDVSTTPFIKANIIGWSFPTTGTDGPDITSTNNTANTLTTNAGTISTAPGLTSSAASVDQWSGGSGSDYWQIQVNTLGHYNITLNAVQYSQANGPRDFIVQYRIGTGGTWTNIPGGTIVVGSNYSRGVTNLNLPSICDNKTSVFIRWLMNSNTAVDGNSVQNTRGWPFNYNGASRIDDIVLRSEVIPSYVNGYQDLNVGNVTTYNVSGLSSSTTYYYRVRAVYNTSTSPNSNVIQVKTYQDINIADFRSRATGDYSTATTWEFDSGIPTVGWVIATQPPGANNNVLIQAPHTVTMTANASFNSGKTLTVNGTLATATHSITGAGSITVPSGGVVASGNLSATDAFAGSLAVTGAINFQTGSTFELNGTAKQYLGARTFSNLKISNTTGVKALGNLTVDGELSLAANPNDTDGALDMVIDYGTYATNKYGTGDYANSTLAFNNLNSYILTMGATATTAGPGDVTGKIRRTTIADNTTYTFGNVNTQLRFTSVSGSALPTQITVVATRGDHGTHIDNTGGVLINGYTANRNTLKRMYQFLRTGGSTNSRFTLRMAYQDAELNGNTNESNLVTWDHHIPYGGRTPHEHGKTSFDPTGNWVELSNHSVSYLATEGDIAFTKYWMLSTKETISDYVWTGAVSSSWNILTNWSGGKVPNDTADVLIPDAAITNNDPVITTASGYGILNPLPTFIAGEVRMRSLEIATGGLLTVQNGQAAKITIYGGPNANGGGINYGSWDNKGTFAPGNSKVIFDYDATASESTISGTTQFYDVEIASGKKATLQADAQVLISNALVNNGTFDAASFPNTITYNGTTAQTVLPTTYRNLTIANGVSATLGGNATTLNTLSLSDKFLTTGSFKMTMGTSGVVSRTTGFVKGTLEKPLASTPSLFEIGTTVYAPVTVASTGLSGSVLVAAKATTGTPSQGSVLNASAKSDTYWTLTKSGAGSITNYTASFDIANTTNTGTLSRYRIAHCPASSWNILPTPTIAGTLYTTPTRTTFGDFELGEVKKTTWTGSAWTPVLPDIYTDAEIAGPYTSATNGGSFSANSLTINADQTVDITDGYAVTVANEIVNNSTSNGITVQNNANLLQLNDVVNSGMITVRRTSAPMLRLDYTFWSSPVLGQNLYAFSPLTLSNRFYLFDTPTNYYSAAGLNSSTTFTPGVAYVIRTPNNHSSTTPTPYNGVFTGVPNNGKYTFTLNSSSYGYNGVGNPYPSPLDASKFVNDNPDIDGTLYFFAHTGTGNAAGQFATWTPGSGGVAATTQTSGAGTTVKPNGIIQVGQGFVVKSQPAGGTVVFNNEQRVVDANNQFYRSATLPSHPFSTTSSIERHRIWLNLSSVNATGALVMENQTLVAYAQGATIGVDRGYDGLVYSTYGTQLTSKLDNRYYVVQGRPLPFDRSDVVPLAFKAGVAGTFEISIATVDGVFADPAQAVYLRDLTTGLSHNLKTSPYRFTSDAGSFDTRFELFYPNISLGATDFDAPAPAVVYVSNDVLHIDSLADALSEVRIFDLAGRLLFEASDLDTMQFRTQSLPLRNEVYLIQYKTIRNVVFTQKVIY</sequence>
<evidence type="ECO:0000259" key="1">
    <source>
        <dbReference type="PROSITE" id="PS50853"/>
    </source>
</evidence>
<dbReference type="InterPro" id="IPR036116">
    <property type="entry name" value="FN3_sf"/>
</dbReference>
<gene>
    <name evidence="2" type="ORF">NAT47_04775</name>
</gene>
<accession>A0ABT0TFH4</accession>
<dbReference type="Gene3D" id="2.60.40.10">
    <property type="entry name" value="Immunoglobulins"/>
    <property type="match status" value="1"/>
</dbReference>
<dbReference type="CDD" id="cd00063">
    <property type="entry name" value="FN3"/>
    <property type="match status" value="1"/>
</dbReference>
<dbReference type="InterPro" id="IPR013783">
    <property type="entry name" value="Ig-like_fold"/>
</dbReference>
<keyword evidence="3" id="KW-1185">Reference proteome</keyword>
<feature type="domain" description="Fibronectin type-III" evidence="1">
    <location>
        <begin position="346"/>
        <end position="460"/>
    </location>
</feature>
<reference evidence="2 3" key="1">
    <citation type="submission" date="2022-05" db="EMBL/GenBank/DDBJ databases">
        <title>Flavobacterium sp., isolated from activated sludge.</title>
        <authorList>
            <person name="Ran Q."/>
        </authorList>
    </citation>
    <scope>NUCLEOTIDE SEQUENCE [LARGE SCALE GENOMIC DNA]</scope>
    <source>
        <strain evidence="2 3">HXWNR69</strain>
    </source>
</reference>
<dbReference type="PROSITE" id="PS50853">
    <property type="entry name" value="FN3"/>
    <property type="match status" value="1"/>
</dbReference>